<dbReference type="Pfam" id="PF01398">
    <property type="entry name" value="JAB"/>
    <property type="match status" value="1"/>
</dbReference>
<dbReference type="InterPro" id="IPR000555">
    <property type="entry name" value="JAMM/MPN+_dom"/>
</dbReference>
<proteinExistence type="inferred from homology"/>
<evidence type="ECO:0000256" key="9">
    <source>
        <dbReference type="SAM" id="MobiDB-lite"/>
    </source>
</evidence>
<dbReference type="GO" id="GO:0061578">
    <property type="term" value="F:K63-linked deubiquitinase activity"/>
    <property type="evidence" value="ECO:0007669"/>
    <property type="project" value="InterPro"/>
</dbReference>
<feature type="compositionally biased region" description="Basic and acidic residues" evidence="9">
    <location>
        <begin position="202"/>
        <end position="212"/>
    </location>
</feature>
<evidence type="ECO:0000256" key="4">
    <source>
        <dbReference type="ARBA" id="ARBA00022723"/>
    </source>
</evidence>
<comment type="similarity">
    <text evidence="2">Belongs to the peptidase M67C family.</text>
</comment>
<feature type="region of interest" description="Disordered" evidence="9">
    <location>
        <begin position="511"/>
        <end position="581"/>
    </location>
</feature>
<dbReference type="InParanoid" id="S8EVV9"/>
<dbReference type="PANTHER" id="PTHR12947:SF13">
    <property type="entry name" value="FI19924P1"/>
    <property type="match status" value="1"/>
</dbReference>
<gene>
    <name evidence="11" type="ORF">FOMPIDRAFT_156131</name>
</gene>
<evidence type="ECO:0000256" key="5">
    <source>
        <dbReference type="ARBA" id="ARBA00022786"/>
    </source>
</evidence>
<feature type="compositionally biased region" description="Basic and acidic residues" evidence="9">
    <location>
        <begin position="219"/>
        <end position="255"/>
    </location>
</feature>
<dbReference type="EMBL" id="KE504259">
    <property type="protein sequence ID" value="EPS93745.1"/>
    <property type="molecule type" value="Genomic_DNA"/>
</dbReference>
<dbReference type="GO" id="GO:0046872">
    <property type="term" value="F:metal ion binding"/>
    <property type="evidence" value="ECO:0007669"/>
    <property type="project" value="UniProtKB-KW"/>
</dbReference>
<keyword evidence="5" id="KW-0833">Ubl conjugation pathway</keyword>
<dbReference type="CDD" id="cd08066">
    <property type="entry name" value="MPN_AMSH_like"/>
    <property type="match status" value="1"/>
</dbReference>
<dbReference type="STRING" id="743788.S8EVV9"/>
<evidence type="ECO:0000256" key="8">
    <source>
        <dbReference type="ARBA" id="ARBA00023049"/>
    </source>
</evidence>
<dbReference type="GO" id="GO:0016020">
    <property type="term" value="C:membrane"/>
    <property type="evidence" value="ECO:0007669"/>
    <property type="project" value="TreeGrafter"/>
</dbReference>
<dbReference type="AlphaFoldDB" id="S8EVV9"/>
<protein>
    <recommendedName>
        <fullName evidence="10">MPN domain-containing protein</fullName>
    </recommendedName>
</protein>
<reference evidence="11 12" key="1">
    <citation type="journal article" date="2012" name="Science">
        <title>The Paleozoic origin of enzymatic lignin decomposition reconstructed from 31 fungal genomes.</title>
        <authorList>
            <person name="Floudas D."/>
            <person name="Binder M."/>
            <person name="Riley R."/>
            <person name="Barry K."/>
            <person name="Blanchette R.A."/>
            <person name="Henrissat B."/>
            <person name="Martinez A.T."/>
            <person name="Otillar R."/>
            <person name="Spatafora J.W."/>
            <person name="Yadav J.S."/>
            <person name="Aerts A."/>
            <person name="Benoit I."/>
            <person name="Boyd A."/>
            <person name="Carlson A."/>
            <person name="Copeland A."/>
            <person name="Coutinho P.M."/>
            <person name="de Vries R.P."/>
            <person name="Ferreira P."/>
            <person name="Findley K."/>
            <person name="Foster B."/>
            <person name="Gaskell J."/>
            <person name="Glotzer D."/>
            <person name="Gorecki P."/>
            <person name="Heitman J."/>
            <person name="Hesse C."/>
            <person name="Hori C."/>
            <person name="Igarashi K."/>
            <person name="Jurgens J.A."/>
            <person name="Kallen N."/>
            <person name="Kersten P."/>
            <person name="Kohler A."/>
            <person name="Kuees U."/>
            <person name="Kumar T.K.A."/>
            <person name="Kuo A."/>
            <person name="LaButti K."/>
            <person name="Larrondo L.F."/>
            <person name="Lindquist E."/>
            <person name="Ling A."/>
            <person name="Lombard V."/>
            <person name="Lucas S."/>
            <person name="Lundell T."/>
            <person name="Martin R."/>
            <person name="McLaughlin D.J."/>
            <person name="Morgenstern I."/>
            <person name="Morin E."/>
            <person name="Murat C."/>
            <person name="Nagy L.G."/>
            <person name="Nolan M."/>
            <person name="Ohm R.A."/>
            <person name="Patyshakuliyeva A."/>
            <person name="Rokas A."/>
            <person name="Ruiz-Duenas F.J."/>
            <person name="Sabat G."/>
            <person name="Salamov A."/>
            <person name="Samejima M."/>
            <person name="Schmutz J."/>
            <person name="Slot J.C."/>
            <person name="St John F."/>
            <person name="Stenlid J."/>
            <person name="Sun H."/>
            <person name="Sun S."/>
            <person name="Syed K."/>
            <person name="Tsang A."/>
            <person name="Wiebenga A."/>
            <person name="Young D."/>
            <person name="Pisabarro A."/>
            <person name="Eastwood D.C."/>
            <person name="Martin F."/>
            <person name="Cullen D."/>
            <person name="Grigoriev I.V."/>
            <person name="Hibbett D.S."/>
        </authorList>
    </citation>
    <scope>NUCLEOTIDE SEQUENCE</scope>
    <source>
        <strain evidence="12">FP-58527</strain>
    </source>
</reference>
<feature type="compositionally biased region" description="Polar residues" evidence="9">
    <location>
        <begin position="564"/>
        <end position="577"/>
    </location>
</feature>
<dbReference type="HOGENOM" id="CLU_402806_0_0_1"/>
<feature type="compositionally biased region" description="Polar residues" evidence="9">
    <location>
        <begin position="382"/>
        <end position="397"/>
    </location>
</feature>
<feature type="compositionally biased region" description="Polar residues" evidence="9">
    <location>
        <begin position="535"/>
        <end position="544"/>
    </location>
</feature>
<evidence type="ECO:0000313" key="12">
    <source>
        <dbReference type="Proteomes" id="UP000015241"/>
    </source>
</evidence>
<sequence length="756" mass="84888">MSSPVYLDAAPETVAHRPATISELAARAQDQLWDPTKGLKHWLRTAEKARRNGDYYADRHDFERAFVEYARAATIVLEKLPTHHDYNAMLNADQRQNLGMVSSHQASQCETVNLPGFVNPSWLTGILLQIERLFICLAVPYTTVLVLTLAEQNGQDILERLSQLKPVLVERYEQWQAAHETTPSSSRPSTAGSYYTDTTLDEPTRWRRENERSLTAIEMAKRETDYQRGEQARRDAEERNRQAQRDTEERDRQARNESVLARQQMVESRRREEQAAAAERRSAEAKMMAERERQAERARLEDEARKEEEDKRRAADERRRREREGIVRRQQEAETAALAARMDIATRLTPSPNSGSRSGEEMSARGSARSFPVAAPQPAHAPNSSQQQSLYGTSNGLSIMPLESPTRNDDDSSTDPEGMDRQPWRRHRHDHTPSKSKQLAGLQYPPTITTTSPAPPEGPIRYPSLMSQHQLKQGYVPSLQSMFTKSTPGPPPANDSSLLFFDSKPAESLHSRSSAVDAVIPPPPPSHISAPNSHGRQGSSSITYPQAGRQRGPSPSGARPLQGASASRIVQSTSTDSSVRELKTVRLPRSCLPRFLSIARVNTLHNRETCGLLLGKDKGSKYVVTTLLIPRQHSTSDTCTMDEEELVLQFTEERHLITLGWIHTHPTQSCFMSSVDLHTHSGFQRMLPESFAVVCAPTSTPRFGIFRLTDPGGLQVVLECTAKEAFHPHPEVPIYTDCDNSHVQMKDMDLEIVDLR</sequence>
<evidence type="ECO:0000256" key="6">
    <source>
        <dbReference type="ARBA" id="ARBA00022801"/>
    </source>
</evidence>
<evidence type="ECO:0000313" key="11">
    <source>
        <dbReference type="EMBL" id="EPS93745.1"/>
    </source>
</evidence>
<evidence type="ECO:0000256" key="2">
    <source>
        <dbReference type="ARBA" id="ARBA00010981"/>
    </source>
</evidence>
<dbReference type="GO" id="GO:0070536">
    <property type="term" value="P:protein K63-linked deubiquitination"/>
    <property type="evidence" value="ECO:0007669"/>
    <property type="project" value="InterPro"/>
</dbReference>
<keyword evidence="7" id="KW-0862">Zinc</keyword>
<dbReference type="InterPro" id="IPR037518">
    <property type="entry name" value="MPN"/>
</dbReference>
<dbReference type="InterPro" id="IPR044098">
    <property type="entry name" value="STAMBP/STALP-like_MPN"/>
</dbReference>
<dbReference type="PANTHER" id="PTHR12947">
    <property type="entry name" value="AMSH-LIKE PROTEASE"/>
    <property type="match status" value="1"/>
</dbReference>
<dbReference type="GO" id="GO:0005768">
    <property type="term" value="C:endosome"/>
    <property type="evidence" value="ECO:0007669"/>
    <property type="project" value="TreeGrafter"/>
</dbReference>
<evidence type="ECO:0000256" key="1">
    <source>
        <dbReference type="ARBA" id="ARBA00001947"/>
    </source>
</evidence>
<comment type="cofactor">
    <cofactor evidence="1">
        <name>Zn(2+)</name>
        <dbReference type="ChEBI" id="CHEBI:29105"/>
    </cofactor>
</comment>
<evidence type="ECO:0000259" key="10">
    <source>
        <dbReference type="PROSITE" id="PS50249"/>
    </source>
</evidence>
<name>S8EVV9_FOMSC</name>
<dbReference type="PROSITE" id="PS50249">
    <property type="entry name" value="MPN"/>
    <property type="match status" value="1"/>
</dbReference>
<keyword evidence="4" id="KW-0479">Metal-binding</keyword>
<feature type="domain" description="MPN" evidence="10">
    <location>
        <begin position="584"/>
        <end position="714"/>
    </location>
</feature>
<dbReference type="InterPro" id="IPR015063">
    <property type="entry name" value="USP8_dimer"/>
</dbReference>
<evidence type="ECO:0000256" key="3">
    <source>
        <dbReference type="ARBA" id="ARBA00022670"/>
    </source>
</evidence>
<keyword evidence="12" id="KW-1185">Reference proteome</keyword>
<keyword evidence="6" id="KW-0378">Hydrolase</keyword>
<feature type="compositionally biased region" description="Basic and acidic residues" evidence="9">
    <location>
        <begin position="267"/>
        <end position="332"/>
    </location>
</feature>
<dbReference type="SMART" id="SM00232">
    <property type="entry name" value="JAB_MPN"/>
    <property type="match status" value="1"/>
</dbReference>
<dbReference type="GO" id="GO:0140492">
    <property type="term" value="F:metal-dependent deubiquitinase activity"/>
    <property type="evidence" value="ECO:0007669"/>
    <property type="project" value="InterPro"/>
</dbReference>
<keyword evidence="8" id="KW-0482">Metalloprotease</keyword>
<feature type="region of interest" description="Disordered" evidence="9">
    <location>
        <begin position="178"/>
        <end position="463"/>
    </location>
</feature>
<dbReference type="Pfam" id="PF08969">
    <property type="entry name" value="USP8_dimer"/>
    <property type="match status" value="1"/>
</dbReference>
<dbReference type="OrthoDB" id="3640at2759"/>
<dbReference type="Proteomes" id="UP000015241">
    <property type="component" value="Unassembled WGS sequence"/>
</dbReference>
<dbReference type="Gene3D" id="1.20.58.80">
    <property type="entry name" value="Phosphotransferase system, lactose/cellobiose-type IIA subunit"/>
    <property type="match status" value="1"/>
</dbReference>
<organism evidence="11 12">
    <name type="scientific">Fomitopsis schrenkii</name>
    <name type="common">Brown rot fungus</name>
    <dbReference type="NCBI Taxonomy" id="2126942"/>
    <lineage>
        <taxon>Eukaryota</taxon>
        <taxon>Fungi</taxon>
        <taxon>Dikarya</taxon>
        <taxon>Basidiomycota</taxon>
        <taxon>Agaricomycotina</taxon>
        <taxon>Agaricomycetes</taxon>
        <taxon>Polyporales</taxon>
        <taxon>Fomitopsis</taxon>
    </lineage>
</organism>
<dbReference type="Gene3D" id="3.40.140.10">
    <property type="entry name" value="Cytidine Deaminase, domain 2"/>
    <property type="match status" value="1"/>
</dbReference>
<dbReference type="SUPFAM" id="SSF102712">
    <property type="entry name" value="JAB1/MPN domain"/>
    <property type="match status" value="1"/>
</dbReference>
<evidence type="ECO:0000256" key="7">
    <source>
        <dbReference type="ARBA" id="ARBA00022833"/>
    </source>
</evidence>
<dbReference type="GO" id="GO:0006508">
    <property type="term" value="P:proteolysis"/>
    <property type="evidence" value="ECO:0007669"/>
    <property type="project" value="UniProtKB-KW"/>
</dbReference>
<accession>S8EVV9</accession>
<dbReference type="eggNOG" id="KOG2880">
    <property type="taxonomic scope" value="Eukaryota"/>
</dbReference>
<keyword evidence="3" id="KW-0645">Protease</keyword>
<feature type="compositionally biased region" description="Polar residues" evidence="9">
    <location>
        <begin position="179"/>
        <end position="198"/>
    </location>
</feature>
<feature type="compositionally biased region" description="Polar residues" evidence="9">
    <location>
        <begin position="348"/>
        <end position="357"/>
    </location>
</feature>